<protein>
    <submittedName>
        <fullName evidence="1">Uncharacterized protein</fullName>
    </submittedName>
</protein>
<sequence>MSAGRLCRVMEAAAARGPYDLNTWIRFVARAEMVLPSMGPSHLARLACCCLRVSWRPAAFLSVCFKRNPKLGFLLQQAAARDLCAILQALAGLDCLDSRVFCLIADRLAEPDTIKDCRFFQLALVRKP</sequence>
<name>U6MQG9_9EIME</name>
<organism evidence="1 2">
    <name type="scientific">Eimeria necatrix</name>
    <dbReference type="NCBI Taxonomy" id="51315"/>
    <lineage>
        <taxon>Eukaryota</taxon>
        <taxon>Sar</taxon>
        <taxon>Alveolata</taxon>
        <taxon>Apicomplexa</taxon>
        <taxon>Conoidasida</taxon>
        <taxon>Coccidia</taxon>
        <taxon>Eucoccidiorida</taxon>
        <taxon>Eimeriorina</taxon>
        <taxon>Eimeriidae</taxon>
        <taxon>Eimeria</taxon>
    </lineage>
</organism>
<dbReference type="AlphaFoldDB" id="U6MQG9"/>
<dbReference type="VEuPathDB" id="ToxoDB:ENH_00017730"/>
<reference evidence="1" key="2">
    <citation type="submission" date="2013-10" db="EMBL/GenBank/DDBJ databases">
        <authorList>
            <person name="Aslett M."/>
        </authorList>
    </citation>
    <scope>NUCLEOTIDE SEQUENCE [LARGE SCALE GENOMIC DNA]</scope>
    <source>
        <strain evidence="1">Houghton</strain>
    </source>
</reference>
<evidence type="ECO:0000313" key="1">
    <source>
        <dbReference type="EMBL" id="CDJ66256.1"/>
    </source>
</evidence>
<dbReference type="OrthoDB" id="333128at2759"/>
<reference evidence="1" key="1">
    <citation type="submission" date="2013-10" db="EMBL/GenBank/DDBJ databases">
        <title>Genomic analysis of the causative agents of coccidiosis in chickens.</title>
        <authorList>
            <person name="Reid A.J."/>
            <person name="Blake D."/>
            <person name="Billington K."/>
            <person name="Browne H."/>
            <person name="Dunn M."/>
            <person name="Hung S."/>
            <person name="Kawahara F."/>
            <person name="Miranda-Saavedra D."/>
            <person name="Mourier T."/>
            <person name="Nagra H."/>
            <person name="Otto T.D."/>
            <person name="Rawlings N."/>
            <person name="Sanchez A."/>
            <person name="Sanders M."/>
            <person name="Subramaniam C."/>
            <person name="Tay Y."/>
            <person name="Dear P."/>
            <person name="Doerig C."/>
            <person name="Gruber A."/>
            <person name="Parkinson J."/>
            <person name="Shirley M."/>
            <person name="Wan K.L."/>
            <person name="Berriman M."/>
            <person name="Tomley F."/>
            <person name="Pain A."/>
        </authorList>
    </citation>
    <scope>NUCLEOTIDE SEQUENCE [LARGE SCALE GENOMIC DNA]</scope>
    <source>
        <strain evidence="1">Houghton</strain>
    </source>
</reference>
<accession>U6MQG9</accession>
<gene>
    <name evidence="1" type="ORF">ENH_00017730</name>
</gene>
<dbReference type="EMBL" id="HG723508">
    <property type="protein sequence ID" value="CDJ66256.1"/>
    <property type="molecule type" value="Genomic_DNA"/>
</dbReference>
<keyword evidence="2" id="KW-1185">Reference proteome</keyword>
<dbReference type="RefSeq" id="XP_013434724.1">
    <property type="nucleotide sequence ID" value="XM_013579270.1"/>
</dbReference>
<evidence type="ECO:0000313" key="2">
    <source>
        <dbReference type="Proteomes" id="UP000030754"/>
    </source>
</evidence>
<dbReference type="GeneID" id="25471948"/>
<proteinExistence type="predicted"/>
<dbReference type="Proteomes" id="UP000030754">
    <property type="component" value="Unassembled WGS sequence"/>
</dbReference>